<protein>
    <submittedName>
        <fullName evidence="6">Uncharacterized protein</fullName>
    </submittedName>
</protein>
<proteinExistence type="predicted"/>
<feature type="region of interest" description="Disordered" evidence="3">
    <location>
        <begin position="312"/>
        <end position="336"/>
    </location>
</feature>
<dbReference type="SUPFAM" id="SSF50729">
    <property type="entry name" value="PH domain-like"/>
    <property type="match status" value="1"/>
</dbReference>
<feature type="compositionally biased region" description="Basic residues" evidence="3">
    <location>
        <begin position="396"/>
        <end position="412"/>
    </location>
</feature>
<dbReference type="SMART" id="SM00325">
    <property type="entry name" value="RhoGEF"/>
    <property type="match status" value="1"/>
</dbReference>
<feature type="compositionally biased region" description="Basic and acidic residues" evidence="3">
    <location>
        <begin position="246"/>
        <end position="273"/>
    </location>
</feature>
<evidence type="ECO:0000259" key="4">
    <source>
        <dbReference type="PROSITE" id="PS50002"/>
    </source>
</evidence>
<dbReference type="GO" id="GO:0005085">
    <property type="term" value="F:guanyl-nucleotide exchange factor activity"/>
    <property type="evidence" value="ECO:0007669"/>
    <property type="project" value="InterPro"/>
</dbReference>
<dbReference type="InterPro" id="IPR047271">
    <property type="entry name" value="Ephexin-like"/>
</dbReference>
<feature type="region of interest" description="Disordered" evidence="3">
    <location>
        <begin position="390"/>
        <end position="434"/>
    </location>
</feature>
<dbReference type="Pfam" id="PF00018">
    <property type="entry name" value="SH3_1"/>
    <property type="match status" value="1"/>
</dbReference>
<dbReference type="SMART" id="SM00326">
    <property type="entry name" value="SH3"/>
    <property type="match status" value="1"/>
</dbReference>
<dbReference type="CDD" id="cd01221">
    <property type="entry name" value="PH_ephexin"/>
    <property type="match status" value="1"/>
</dbReference>
<dbReference type="CDD" id="cd11793">
    <property type="entry name" value="SH3_ephexin1_like"/>
    <property type="match status" value="1"/>
</dbReference>
<dbReference type="InterPro" id="IPR011993">
    <property type="entry name" value="PH-like_dom_sf"/>
</dbReference>
<dbReference type="Proteomes" id="UP000728032">
    <property type="component" value="Unassembled WGS sequence"/>
</dbReference>
<evidence type="ECO:0000256" key="3">
    <source>
        <dbReference type="SAM" id="MobiDB-lite"/>
    </source>
</evidence>
<dbReference type="OrthoDB" id="27593at2759"/>
<dbReference type="InterPro" id="IPR000219">
    <property type="entry name" value="DH_dom"/>
</dbReference>
<dbReference type="InterPro" id="IPR035899">
    <property type="entry name" value="DBL_dom_sf"/>
</dbReference>
<dbReference type="CDD" id="cd00160">
    <property type="entry name" value="RhoGEF"/>
    <property type="match status" value="1"/>
</dbReference>
<organism evidence="6">
    <name type="scientific">Oppiella nova</name>
    <dbReference type="NCBI Taxonomy" id="334625"/>
    <lineage>
        <taxon>Eukaryota</taxon>
        <taxon>Metazoa</taxon>
        <taxon>Ecdysozoa</taxon>
        <taxon>Arthropoda</taxon>
        <taxon>Chelicerata</taxon>
        <taxon>Arachnida</taxon>
        <taxon>Acari</taxon>
        <taxon>Acariformes</taxon>
        <taxon>Sarcoptiformes</taxon>
        <taxon>Oribatida</taxon>
        <taxon>Brachypylina</taxon>
        <taxon>Oppioidea</taxon>
        <taxon>Oppiidae</taxon>
        <taxon>Oppiella</taxon>
    </lineage>
</organism>
<dbReference type="InterPro" id="IPR001452">
    <property type="entry name" value="SH3_domain"/>
</dbReference>
<keyword evidence="1 2" id="KW-0728">SH3 domain</keyword>
<sequence>MEYSVKQKSLRSKSVGITGRTTSVRRKESFQKVRQQFEIKSASDLTNKYVVNSKGLTDGLLKANDKKIAISFTKTKSDLIRDSLDVIKESDVKISVKSATNGSYSNDQRVVPKSCGPNSGDKELVNKLSSNSAAISYGNRDIKHTNECNDKPVVSAPVVCVDFSEISGNNDSNDGYQQTLDDLYDNNSEIRLHKSLTRSTSQTSDFVTFDTEPDVVFRRPELNVNDVNNSSKSRPVPKQRTSIPKYDGEDKGFVDKELENICDKSDTNDDSVKRVGPSESPKTDTKRSSSISQDSGICDVFHNKSFLYHPNSKGVISGSGDRYKPKTTPKPKPKVEDTVNDEVFDEHIYEELSNFQSKVPNEWVDIESSDDKHNIPSEVVVNRRQHLLRPNVNYRKSLKPKPNKRKSHRRGSLPKVVVSDDHSASATEYEDIDEDDDDVCVDHNVINRQNSVQTCGQRIGSPLVKPRAISHHIYEDADEVQRQKEELKALDIKTKLVRELSTKLLDNTTDEEDLYNDNRVESEPNIYTSTPTRAPKISFDSNLNHKNNEKGLDSGSDIHLNVIPFSQIRADLMQKQDNNSNAGLIASYLEFDNTIEGHNSCHFNSEPLYQFYQKDVRRRAELWIHLDQKGPDFDYDVYEDNSIYEQRISDPNDQQLSAQRIKSYYKRNISAMDFVGNGPNRSLWCQLPQVINSKDNLLATMSPQEKRLQESMFEIITSEASYYKSIAILISHFTNCQEFNGHNEQVLTRSMALNIVHLIVRERKCLFSNIADISTASSRLLTHLERRFEKNILLYDVCDILYDFAVNHFQPYVHYCAYQRDGEKLLSQLTQTRPQFLDVLQRLESNQICQNQTLLSFLMLPMQRITRYPLLIDAVCQQLPEKSPILESARKTLTIVNQLVRQCDEETKKVQRMQELIEIEKVLHFKSKIKSYPIVSGARYLVKRGSVTRLSPQLSAKRTIGKSTLKWTKTCIHLFLFSDLLILAKKKSETNYAVFDYCSRNTVQLISLGAAGEGIGGQVGTTPVKITIPVNYQNLVQLILLNNHESKTVEYTIHFDLESDKLRWIEAVSQPSSDDPNEVIYEEWDCPQVQCVRCYSARQTDEISLEETDVLNVCRKMKDGWFEGQRIRDGVKGWFPSEFTEEIVNQHVRARNMRLRHRLLMYTQSYIEVQKRSSLDLHFMQ</sequence>
<dbReference type="Gene3D" id="1.20.900.10">
    <property type="entry name" value="Dbl homology (DH) domain"/>
    <property type="match status" value="1"/>
</dbReference>
<keyword evidence="7" id="KW-1185">Reference proteome</keyword>
<dbReference type="AlphaFoldDB" id="A0A7R9L8D4"/>
<evidence type="ECO:0000259" key="5">
    <source>
        <dbReference type="PROSITE" id="PS50010"/>
    </source>
</evidence>
<dbReference type="InterPro" id="IPR036028">
    <property type="entry name" value="SH3-like_dom_sf"/>
</dbReference>
<dbReference type="PANTHER" id="PTHR12845">
    <property type="entry name" value="GUANINE NUCLEOTIDE EXCHANGE FACTOR"/>
    <property type="match status" value="1"/>
</dbReference>
<dbReference type="SUPFAM" id="SSF48065">
    <property type="entry name" value="DBL homology domain (DH-domain)"/>
    <property type="match status" value="1"/>
</dbReference>
<reference evidence="6" key="1">
    <citation type="submission" date="2020-11" db="EMBL/GenBank/DDBJ databases">
        <authorList>
            <person name="Tran Van P."/>
        </authorList>
    </citation>
    <scope>NUCLEOTIDE SEQUENCE</scope>
</reference>
<evidence type="ECO:0000256" key="2">
    <source>
        <dbReference type="PROSITE-ProRule" id="PRU00192"/>
    </source>
</evidence>
<dbReference type="SUPFAM" id="SSF50044">
    <property type="entry name" value="SH3-domain"/>
    <property type="match status" value="1"/>
</dbReference>
<feature type="region of interest" description="Disordered" evidence="3">
    <location>
        <begin position="220"/>
        <end position="293"/>
    </location>
</feature>
<dbReference type="EMBL" id="OC914862">
    <property type="protein sequence ID" value="CAD7636980.1"/>
    <property type="molecule type" value="Genomic_DNA"/>
</dbReference>
<dbReference type="PROSITE" id="PS50010">
    <property type="entry name" value="DH_2"/>
    <property type="match status" value="1"/>
</dbReference>
<dbReference type="Pfam" id="PF00621">
    <property type="entry name" value="RhoGEF"/>
    <property type="match status" value="1"/>
</dbReference>
<dbReference type="Gene3D" id="2.30.30.40">
    <property type="entry name" value="SH3 Domains"/>
    <property type="match status" value="1"/>
</dbReference>
<feature type="domain" description="DH" evidence="5">
    <location>
        <begin position="707"/>
        <end position="906"/>
    </location>
</feature>
<dbReference type="InterPro" id="IPR047270">
    <property type="entry name" value="PH_ephexin"/>
</dbReference>
<dbReference type="EMBL" id="CAJPVJ010000037">
    <property type="protein sequence ID" value="CAG2159281.1"/>
    <property type="molecule type" value="Genomic_DNA"/>
</dbReference>
<dbReference type="PROSITE" id="PS50002">
    <property type="entry name" value="SH3"/>
    <property type="match status" value="1"/>
</dbReference>
<dbReference type="Gene3D" id="2.30.29.30">
    <property type="entry name" value="Pleckstrin-homology domain (PH domain)/Phosphotyrosine-binding domain (PTB)"/>
    <property type="match status" value="1"/>
</dbReference>
<evidence type="ECO:0000256" key="1">
    <source>
        <dbReference type="ARBA" id="ARBA00022443"/>
    </source>
</evidence>
<feature type="region of interest" description="Disordered" evidence="3">
    <location>
        <begin position="522"/>
        <end position="550"/>
    </location>
</feature>
<dbReference type="PANTHER" id="PTHR12845:SF5">
    <property type="entry name" value="EPHEXIN, ISOFORM D"/>
    <property type="match status" value="1"/>
</dbReference>
<feature type="domain" description="SH3" evidence="4">
    <location>
        <begin position="1084"/>
        <end position="1145"/>
    </location>
</feature>
<evidence type="ECO:0000313" key="6">
    <source>
        <dbReference type="EMBL" id="CAD7636980.1"/>
    </source>
</evidence>
<accession>A0A7R9L8D4</accession>
<gene>
    <name evidence="6" type="ORF">ONB1V03_LOCUS538</name>
</gene>
<name>A0A7R9L8D4_9ACAR</name>
<evidence type="ECO:0000313" key="7">
    <source>
        <dbReference type="Proteomes" id="UP000728032"/>
    </source>
</evidence>